<dbReference type="InterPro" id="IPR036389">
    <property type="entry name" value="RNase_III_sf"/>
</dbReference>
<dbReference type="CDD" id="cd00593">
    <property type="entry name" value="RIBOc"/>
    <property type="match status" value="2"/>
</dbReference>
<evidence type="ECO:0000313" key="4">
    <source>
        <dbReference type="Proteomes" id="UP000663891"/>
    </source>
</evidence>
<comment type="caution">
    <text evidence="3">The sequence shown here is derived from an EMBL/GenBank/DDBJ whole genome shotgun (WGS) entry which is preliminary data.</text>
</comment>
<feature type="domain" description="RNase III" evidence="2">
    <location>
        <begin position="573"/>
        <end position="590"/>
    </location>
</feature>
<gene>
    <name evidence="3" type="ORF">VCS650_LOCUS40315</name>
</gene>
<keyword evidence="1" id="KW-0378">Hydrolase</keyword>
<name>A0A815QSA9_9BILA</name>
<dbReference type="Gene3D" id="1.10.1520.10">
    <property type="entry name" value="Ribonuclease III domain"/>
    <property type="match status" value="3"/>
</dbReference>
<organism evidence="3 4">
    <name type="scientific">Adineta steineri</name>
    <dbReference type="NCBI Taxonomy" id="433720"/>
    <lineage>
        <taxon>Eukaryota</taxon>
        <taxon>Metazoa</taxon>
        <taxon>Spiralia</taxon>
        <taxon>Gnathifera</taxon>
        <taxon>Rotifera</taxon>
        <taxon>Eurotatoria</taxon>
        <taxon>Bdelloidea</taxon>
        <taxon>Adinetida</taxon>
        <taxon>Adinetidae</taxon>
        <taxon>Adineta</taxon>
    </lineage>
</organism>
<dbReference type="GO" id="GO:0006309">
    <property type="term" value="P:apoptotic DNA fragmentation"/>
    <property type="evidence" value="ECO:0007669"/>
    <property type="project" value="TreeGrafter"/>
</dbReference>
<dbReference type="OrthoDB" id="301415at2759"/>
<feature type="domain" description="RNase III" evidence="2">
    <location>
        <begin position="278"/>
        <end position="428"/>
    </location>
</feature>
<dbReference type="GO" id="GO:0005737">
    <property type="term" value="C:cytoplasm"/>
    <property type="evidence" value="ECO:0007669"/>
    <property type="project" value="TreeGrafter"/>
</dbReference>
<dbReference type="InterPro" id="IPR056862">
    <property type="entry name" value="VWA7_N"/>
</dbReference>
<reference evidence="3" key="1">
    <citation type="submission" date="2021-02" db="EMBL/GenBank/DDBJ databases">
        <authorList>
            <person name="Nowell W R."/>
        </authorList>
    </citation>
    <scope>NUCLEOTIDE SEQUENCE</scope>
</reference>
<proteinExistence type="predicted"/>
<dbReference type="Proteomes" id="UP000663891">
    <property type="component" value="Unassembled WGS sequence"/>
</dbReference>
<evidence type="ECO:0000313" key="3">
    <source>
        <dbReference type="EMBL" id="CAF1465878.1"/>
    </source>
</evidence>
<accession>A0A815QSA9</accession>
<evidence type="ECO:0000256" key="1">
    <source>
        <dbReference type="ARBA" id="ARBA00022801"/>
    </source>
</evidence>
<dbReference type="InterPro" id="IPR000999">
    <property type="entry name" value="RNase_III_dom"/>
</dbReference>
<dbReference type="Pfam" id="PF25107">
    <property type="entry name" value="VWA7_N"/>
    <property type="match status" value="2"/>
</dbReference>
<dbReference type="GO" id="GO:0004530">
    <property type="term" value="F:deoxyribonuclease I activity"/>
    <property type="evidence" value="ECO:0007669"/>
    <property type="project" value="TreeGrafter"/>
</dbReference>
<dbReference type="SUPFAM" id="SSF69065">
    <property type="entry name" value="RNase III domain-like"/>
    <property type="match status" value="2"/>
</dbReference>
<dbReference type="AlphaFoldDB" id="A0A815QSA9"/>
<dbReference type="PANTHER" id="PTHR14950:SF37">
    <property type="entry name" value="ENDORIBONUCLEASE DICER"/>
    <property type="match status" value="1"/>
</dbReference>
<dbReference type="Pfam" id="PF00636">
    <property type="entry name" value="Ribonuclease_3"/>
    <property type="match status" value="1"/>
</dbReference>
<dbReference type="EMBL" id="CAJNON010001481">
    <property type="protein sequence ID" value="CAF1465878.1"/>
    <property type="molecule type" value="Genomic_DNA"/>
</dbReference>
<dbReference type="GO" id="GO:0004525">
    <property type="term" value="F:ribonuclease III activity"/>
    <property type="evidence" value="ECO:0007669"/>
    <property type="project" value="InterPro"/>
</dbReference>
<dbReference type="GO" id="GO:0030422">
    <property type="term" value="P:siRNA processing"/>
    <property type="evidence" value="ECO:0007669"/>
    <property type="project" value="TreeGrafter"/>
</dbReference>
<dbReference type="SMART" id="SM00535">
    <property type="entry name" value="RIBOc"/>
    <property type="match status" value="2"/>
</dbReference>
<dbReference type="PANTHER" id="PTHR14950">
    <property type="entry name" value="DICER-RELATED"/>
    <property type="match status" value="1"/>
</dbReference>
<protein>
    <recommendedName>
        <fullName evidence="2">RNase III domain-containing protein</fullName>
    </recommendedName>
</protein>
<dbReference type="GO" id="GO:0003723">
    <property type="term" value="F:RNA binding"/>
    <property type="evidence" value="ECO:0007669"/>
    <property type="project" value="TreeGrafter"/>
</dbReference>
<dbReference type="PROSITE" id="PS50142">
    <property type="entry name" value="RNASE_3_2"/>
    <property type="match status" value="3"/>
</dbReference>
<dbReference type="GO" id="GO:0005634">
    <property type="term" value="C:nucleus"/>
    <property type="evidence" value="ECO:0007669"/>
    <property type="project" value="TreeGrafter"/>
</dbReference>
<evidence type="ECO:0000259" key="2">
    <source>
        <dbReference type="PROSITE" id="PS50142"/>
    </source>
</evidence>
<feature type="domain" description="RNase III" evidence="2">
    <location>
        <begin position="477"/>
        <end position="532"/>
    </location>
</feature>
<dbReference type="GO" id="GO:0031054">
    <property type="term" value="P:pre-miRNA processing"/>
    <property type="evidence" value="ECO:0007669"/>
    <property type="project" value="TreeGrafter"/>
</dbReference>
<sequence length="1013" mass="116314">MAMDDTFGFIVPYELIPLPPFNLYPDKGTLEVQLEYIGLIDFSQWGNLLGRFCRYIFEDVVDDMNIGLESNLEFDIENSTFKLLPCLLTKLGHIDDKRITSILNRKYELIHHPFQLNNEELYISSKSRTKQYYKYLSIADTPKKRKLNQFNNENFPKIDRNHDAYPQAQMELVKKPNINYLKFYALENKNVSANTPSYHSVEDLCYAPLNQKDLQLICRLPSIFTRIKQLYYIEQLRQFLTGGIRPYSLFPIDNMPTVTFNDCLFNILSSAQADTCILDSLNSDLPLTDNCKIQITSDLLFQATTRSSADENTNMKNLATLGDSFLKLIVSLSLYHQYFLDDTVNLTSEKEKQVSNKNLYRLGLKKNLESYLNINKPSYEGKNANWIPPGYKTINGNVSERYTTQKAEPKALADMLEALIGAFLVSTDYITTIKFMGWLGLDVIPQHEQNGVMEISSIFQRNSTNDLVRQFYDEKLFNEIEKEIRYDFTNKAYLITAFTHSTYGKKSVTKDYDRLKFVGNALLEHIIVPYILLTKKFTTPESKILFSYADEKNSSAKENVSVVPPNSPSLPPILPDVFEALVGAIFLDTNQSLKTVWDVIFPLFQPFIVIQGFIPHPSIRVGGRAGESITHTEITQIAFVRSLARYLLEIKAIHKYEINNNTEYSIDDLYELTYPDWSKEKLHIQTYPLKSVLDTLLVENAFVDIDKWTKKLPAAHFDSEAFSNASRRMIKIRKIIINDVLNTTKDLIQARQLLGQILHTLQDFYSHSNWIELGKKDINTRLGIYEDIGPVASPNQPACINKGCITKRVKCNFLQKITLNKCPLEYYECKDNIHPDIIKKQLLTSGYSVNQHNEDNQPIAKPTNVDKCSHGSVMDTSSHISAIGGINKDTIISIYSPHFDLHYEAATMAVLATERFFNDLRKDLGDANFDRLFAITPTSDELHAASQAVAHLRKFRFFTPSISSGLTMGSRFIDNLKKTAKKRWNKLKWALFPNKNELTIEDVSFRRKRSFNF</sequence>